<evidence type="ECO:0000256" key="3">
    <source>
        <dbReference type="ARBA" id="ARBA00011131"/>
    </source>
</evidence>
<dbReference type="InterPro" id="IPR051125">
    <property type="entry name" value="ABC-4/HrtB_transporter"/>
</dbReference>
<dbReference type="eggNOG" id="COG0577">
    <property type="taxonomic scope" value="Bacteria"/>
</dbReference>
<protein>
    <recommendedName>
        <fullName evidence="4">Putative hemin transport system permease protein HrtB</fullName>
    </recommendedName>
</protein>
<feature type="transmembrane region" description="Helical" evidence="11">
    <location>
        <begin position="320"/>
        <end position="342"/>
    </location>
</feature>
<comment type="similarity">
    <text evidence="2">Belongs to the ABC-4 integral membrane protein family. HrtB subfamily.</text>
</comment>
<evidence type="ECO:0000256" key="5">
    <source>
        <dbReference type="ARBA" id="ARBA00022448"/>
    </source>
</evidence>
<evidence type="ECO:0000256" key="4">
    <source>
        <dbReference type="ARBA" id="ARBA00016962"/>
    </source>
</evidence>
<keyword evidence="8 11" id="KW-1133">Transmembrane helix</keyword>
<feature type="transmembrane region" description="Helical" evidence="11">
    <location>
        <begin position="20"/>
        <end position="43"/>
    </location>
</feature>
<accession>E4KPY3</accession>
<dbReference type="STRING" id="908337.HMPREF9257_1622"/>
<dbReference type="EMBL" id="AENN01000015">
    <property type="protein sequence ID" value="EFR30965.1"/>
    <property type="molecule type" value="Genomic_DNA"/>
</dbReference>
<organism evidence="13 14">
    <name type="scientific">Eremococcus coleocola ACS-139-V-Col8</name>
    <dbReference type="NCBI Taxonomy" id="908337"/>
    <lineage>
        <taxon>Bacteria</taxon>
        <taxon>Bacillati</taxon>
        <taxon>Bacillota</taxon>
        <taxon>Bacilli</taxon>
        <taxon>Lactobacillales</taxon>
        <taxon>Aerococcaceae</taxon>
        <taxon>Eremococcus</taxon>
    </lineage>
</organism>
<evidence type="ECO:0000256" key="2">
    <source>
        <dbReference type="ARBA" id="ARBA00008697"/>
    </source>
</evidence>
<dbReference type="PANTHER" id="PTHR43738:SF1">
    <property type="entry name" value="HEMIN TRANSPORT SYSTEM PERMEASE PROTEIN HRTB-RELATED"/>
    <property type="match status" value="1"/>
</dbReference>
<evidence type="ECO:0000313" key="14">
    <source>
        <dbReference type="Proteomes" id="UP000005990"/>
    </source>
</evidence>
<dbReference type="OrthoDB" id="384327at2"/>
<evidence type="ECO:0000313" key="13">
    <source>
        <dbReference type="EMBL" id="EFR30965.1"/>
    </source>
</evidence>
<reference evidence="13 14" key="1">
    <citation type="submission" date="2010-10" db="EMBL/GenBank/DDBJ databases">
        <authorList>
            <person name="Durkin A.S."/>
            <person name="Madupu R."/>
            <person name="Torralba M."/>
            <person name="Gillis M."/>
            <person name="Methe B."/>
            <person name="Sutton G."/>
            <person name="Nelson K.E."/>
        </authorList>
    </citation>
    <scope>NUCLEOTIDE SEQUENCE [LARGE SCALE GENOMIC DNA]</scope>
    <source>
        <strain evidence="13 14">ACS-139-V-Col8</strain>
    </source>
</reference>
<keyword evidence="14" id="KW-1185">Reference proteome</keyword>
<name>E4KPY3_9LACT</name>
<dbReference type="Proteomes" id="UP000005990">
    <property type="component" value="Unassembled WGS sequence"/>
</dbReference>
<evidence type="ECO:0000256" key="6">
    <source>
        <dbReference type="ARBA" id="ARBA00022475"/>
    </source>
</evidence>
<dbReference type="PANTHER" id="PTHR43738">
    <property type="entry name" value="ABC TRANSPORTER, MEMBRANE PROTEIN"/>
    <property type="match status" value="1"/>
</dbReference>
<keyword evidence="5" id="KW-0813">Transport</keyword>
<keyword evidence="7 11" id="KW-0812">Transmembrane</keyword>
<feature type="domain" description="ABC3 transporter permease C-terminal" evidence="12">
    <location>
        <begin position="239"/>
        <end position="350"/>
    </location>
</feature>
<evidence type="ECO:0000256" key="11">
    <source>
        <dbReference type="SAM" id="Phobius"/>
    </source>
</evidence>
<keyword evidence="9 11" id="KW-0472">Membrane</keyword>
<comment type="subcellular location">
    <subcellularLocation>
        <location evidence="1">Cell membrane</location>
        <topology evidence="1">Multi-pass membrane protein</topology>
    </subcellularLocation>
</comment>
<dbReference type="Pfam" id="PF02687">
    <property type="entry name" value="FtsX"/>
    <property type="match status" value="1"/>
</dbReference>
<evidence type="ECO:0000256" key="8">
    <source>
        <dbReference type="ARBA" id="ARBA00022989"/>
    </source>
</evidence>
<evidence type="ECO:0000256" key="7">
    <source>
        <dbReference type="ARBA" id="ARBA00022692"/>
    </source>
</evidence>
<evidence type="ECO:0000256" key="1">
    <source>
        <dbReference type="ARBA" id="ARBA00004651"/>
    </source>
</evidence>
<comment type="subunit">
    <text evidence="3">The complex is composed of two ATP-binding proteins (HrtA), two transmembrane proteins (HrtB) and a solute-binding protein.</text>
</comment>
<comment type="function">
    <text evidence="10">Part of the ABC transporter complex hrt involved in hemin import. Responsible for the translocation of the substrate across the membrane.</text>
</comment>
<sequence length="359" mass="39569">MKLAWQEIRFNLKKYALVEFLLFMMIFMVVFLSGLTNGLGRWVSAGIENQTANQYLLSSDSEGVVTFSDLENQADLEKYDLDSGAGLTIQRSGVTFNDVADKQDITYFVVDPDKFLAPQTIEGQDLSQDAKGIVLNESFKADGLKVGDTLKDSSSDLELKVIGFAKDAYYGHSPVGFISPEIFTQIRQSKQKDYTYSPQTYAFEDKIEAEESQDLVLMGKADLIEKIPGYSAEQSTLNMILWVLLGASAAILGVFFYIMTIQKTRQFGVLKAIGMTMAEISRIQLWQVFLLALIGVVLGAGLAIGLGQLLPVTMPFHLNYLQVALECLAFIAITLLTSLASIRRISQIDPASIIGGSED</sequence>
<dbReference type="AlphaFoldDB" id="E4KPY3"/>
<gene>
    <name evidence="13" type="ORF">HMPREF9257_1622</name>
</gene>
<keyword evidence="6" id="KW-1003">Cell membrane</keyword>
<feature type="transmembrane region" description="Helical" evidence="11">
    <location>
        <begin position="285"/>
        <end position="308"/>
    </location>
</feature>
<comment type="caution">
    <text evidence="13">The sequence shown here is derived from an EMBL/GenBank/DDBJ whole genome shotgun (WGS) entry which is preliminary data.</text>
</comment>
<feature type="transmembrane region" description="Helical" evidence="11">
    <location>
        <begin position="239"/>
        <end position="258"/>
    </location>
</feature>
<evidence type="ECO:0000259" key="12">
    <source>
        <dbReference type="Pfam" id="PF02687"/>
    </source>
</evidence>
<dbReference type="RefSeq" id="WP_006418168.1">
    <property type="nucleotide sequence ID" value="NZ_AENN01000015.1"/>
</dbReference>
<evidence type="ECO:0000256" key="10">
    <source>
        <dbReference type="ARBA" id="ARBA00024973"/>
    </source>
</evidence>
<evidence type="ECO:0000256" key="9">
    <source>
        <dbReference type="ARBA" id="ARBA00023136"/>
    </source>
</evidence>
<proteinExistence type="inferred from homology"/>
<dbReference type="InterPro" id="IPR003838">
    <property type="entry name" value="ABC3_permease_C"/>
</dbReference>
<dbReference type="GO" id="GO:0005886">
    <property type="term" value="C:plasma membrane"/>
    <property type="evidence" value="ECO:0007669"/>
    <property type="project" value="UniProtKB-SubCell"/>
</dbReference>